<evidence type="ECO:0000313" key="2">
    <source>
        <dbReference type="Proteomes" id="UP001629432"/>
    </source>
</evidence>
<organism evidence="1 2">
    <name type="scientific">Paraburkholderia metrosideri</name>
    <dbReference type="NCBI Taxonomy" id="580937"/>
    <lineage>
        <taxon>Bacteria</taxon>
        <taxon>Pseudomonadati</taxon>
        <taxon>Pseudomonadota</taxon>
        <taxon>Betaproteobacteria</taxon>
        <taxon>Burkholderiales</taxon>
        <taxon>Burkholderiaceae</taxon>
        <taxon>Paraburkholderia</taxon>
    </lineage>
</organism>
<accession>A0ABW9DMV6</accession>
<comment type="caution">
    <text evidence="1">The sequence shown here is derived from an EMBL/GenBank/DDBJ whole genome shotgun (WGS) entry which is preliminary data.</text>
</comment>
<evidence type="ECO:0000313" key="1">
    <source>
        <dbReference type="EMBL" id="MFM0636673.1"/>
    </source>
</evidence>
<name>A0ABW9DMV6_9BURK</name>
<dbReference type="EMBL" id="JAQQCF010000005">
    <property type="protein sequence ID" value="MFM0636673.1"/>
    <property type="molecule type" value="Genomic_DNA"/>
</dbReference>
<proteinExistence type="predicted"/>
<dbReference type="RefSeq" id="WP_408334780.1">
    <property type="nucleotide sequence ID" value="NZ_JAQQCF010000005.1"/>
</dbReference>
<reference evidence="1 2" key="1">
    <citation type="journal article" date="2024" name="Chem. Sci.">
        <title>Discovery of megapolipeptins by genome mining of a Burkholderiales bacteria collection.</title>
        <authorList>
            <person name="Paulo B.S."/>
            <person name="Recchia M.J.J."/>
            <person name="Lee S."/>
            <person name="Fergusson C.H."/>
            <person name="Romanowski S.B."/>
            <person name="Hernandez A."/>
            <person name="Krull N."/>
            <person name="Liu D.Y."/>
            <person name="Cavanagh H."/>
            <person name="Bos A."/>
            <person name="Gray C.A."/>
            <person name="Murphy B.T."/>
            <person name="Linington R.G."/>
            <person name="Eustaquio A.S."/>
        </authorList>
    </citation>
    <scope>NUCLEOTIDE SEQUENCE [LARGE SCALE GENOMIC DNA]</scope>
    <source>
        <strain evidence="1 2">RL17-338-BIC-A</strain>
    </source>
</reference>
<protein>
    <submittedName>
        <fullName evidence="1">Uncharacterized protein</fullName>
    </submittedName>
</protein>
<gene>
    <name evidence="1" type="ORF">PQQ63_08205</name>
</gene>
<keyword evidence="2" id="KW-1185">Reference proteome</keyword>
<sequence length="82" mass="9299">MVAAVLKNGHRNPFTKLKEYPGSYLTEFRNMPLAYSGSKIDVASHLLTLNSWPIHLNFRKIAQSAVAQSANKKEEAVWVRRT</sequence>
<dbReference type="Proteomes" id="UP001629432">
    <property type="component" value="Unassembled WGS sequence"/>
</dbReference>